<dbReference type="PANTHER" id="PTHR42704:SF17">
    <property type="entry name" value="RIBULOSE BISPHOSPHATE CARBOXYLASE LARGE CHAIN"/>
    <property type="match status" value="1"/>
</dbReference>
<dbReference type="InterPro" id="IPR020878">
    <property type="entry name" value="RuBisCo_large_chain_AS"/>
</dbReference>
<feature type="domain" description="Ribulose bisphosphate carboxylase large subunit ferrodoxin-like N-terminal" evidence="17">
    <location>
        <begin position="911"/>
        <end position="1025"/>
    </location>
</feature>
<keyword evidence="12" id="KW-0456">Lyase</keyword>
<evidence type="ECO:0000256" key="2">
    <source>
        <dbReference type="ARBA" id="ARBA00003617"/>
    </source>
</evidence>
<evidence type="ECO:0000256" key="3">
    <source>
        <dbReference type="ARBA" id="ARBA00004474"/>
    </source>
</evidence>
<dbReference type="EC" id="4.1.1.39" evidence="5"/>
<dbReference type="GO" id="GO:0016984">
    <property type="term" value="F:ribulose-bisphosphate carboxylase activity"/>
    <property type="evidence" value="ECO:0007669"/>
    <property type="project" value="UniProtKB-EC"/>
</dbReference>
<evidence type="ECO:0000256" key="6">
    <source>
        <dbReference type="ARBA" id="ARBA00022567"/>
    </source>
</evidence>
<keyword evidence="19" id="KW-1185">Reference proteome</keyword>
<organism evidence="18 19">
    <name type="scientific">Symbiodinium natans</name>
    <dbReference type="NCBI Taxonomy" id="878477"/>
    <lineage>
        <taxon>Eukaryota</taxon>
        <taxon>Sar</taxon>
        <taxon>Alveolata</taxon>
        <taxon>Dinophyceae</taxon>
        <taxon>Suessiales</taxon>
        <taxon>Symbiodiniaceae</taxon>
        <taxon>Symbiodinium</taxon>
    </lineage>
</organism>
<evidence type="ECO:0000256" key="12">
    <source>
        <dbReference type="ARBA" id="ARBA00023239"/>
    </source>
</evidence>
<evidence type="ECO:0000256" key="10">
    <source>
        <dbReference type="ARBA" id="ARBA00023002"/>
    </source>
</evidence>
<dbReference type="Gene3D" id="3.20.20.110">
    <property type="entry name" value="Ribulose bisphosphate carboxylase, large subunit, C-terminal domain"/>
    <property type="match status" value="9"/>
</dbReference>
<reference evidence="18" key="1">
    <citation type="submission" date="2021-02" db="EMBL/GenBank/DDBJ databases">
        <authorList>
            <person name="Dougan E. K."/>
            <person name="Rhodes N."/>
            <person name="Thang M."/>
            <person name="Chan C."/>
        </authorList>
    </citation>
    <scope>NUCLEOTIDE SEQUENCE</scope>
</reference>
<gene>
    <name evidence="18" type="primary">rbcL</name>
    <name evidence="18" type="ORF">SNAT2548_LOCUS30930</name>
</gene>
<evidence type="ECO:0000256" key="7">
    <source>
        <dbReference type="ARBA" id="ARBA00022640"/>
    </source>
</evidence>
<evidence type="ECO:0000259" key="16">
    <source>
        <dbReference type="Pfam" id="PF00016"/>
    </source>
</evidence>
<feature type="domain" description="Ribulose bisphosphate carboxylase large subunit C-terminal" evidence="16">
    <location>
        <begin position="1672"/>
        <end position="1980"/>
    </location>
</feature>
<feature type="domain" description="Ribulose bisphosphate carboxylase large subunit ferrodoxin-like N-terminal" evidence="17">
    <location>
        <begin position="4263"/>
        <end position="4375"/>
    </location>
</feature>
<dbReference type="InterPro" id="IPR036422">
    <property type="entry name" value="RuBisCO_lsu_N_sf"/>
</dbReference>
<keyword evidence="6" id="KW-0113">Calvin cycle</keyword>
<keyword evidence="9" id="KW-0460">Magnesium</keyword>
<feature type="domain" description="Ribulose bisphosphate carboxylase large subunit C-terminal" evidence="16">
    <location>
        <begin position="2700"/>
        <end position="3008"/>
    </location>
</feature>
<dbReference type="GO" id="GO:0000287">
    <property type="term" value="F:magnesium ion binding"/>
    <property type="evidence" value="ECO:0007669"/>
    <property type="project" value="InterPro"/>
</dbReference>
<feature type="domain" description="Ribulose bisphosphate carboxylase large subunit C-terminal" evidence="16">
    <location>
        <begin position="1035"/>
        <end position="1343"/>
    </location>
</feature>
<dbReference type="Proteomes" id="UP000604046">
    <property type="component" value="Unassembled WGS sequence"/>
</dbReference>
<feature type="domain" description="Ribulose bisphosphate carboxylase large subunit C-terminal" evidence="16">
    <location>
        <begin position="531"/>
        <end position="839"/>
    </location>
</feature>
<dbReference type="GO" id="GO:0019253">
    <property type="term" value="P:reductive pentose-phosphate cycle"/>
    <property type="evidence" value="ECO:0007669"/>
    <property type="project" value="UniProtKB-KW"/>
</dbReference>
<feature type="domain" description="Ribulose bisphosphate carboxylase large subunit C-terminal" evidence="16">
    <location>
        <begin position="3872"/>
        <end position="4180"/>
    </location>
</feature>
<evidence type="ECO:0000256" key="15">
    <source>
        <dbReference type="ARBA" id="ARBA00049469"/>
    </source>
</evidence>
<dbReference type="SUPFAM" id="SSF51649">
    <property type="entry name" value="RuBisCo, C-terminal domain"/>
    <property type="match status" value="9"/>
</dbReference>
<evidence type="ECO:0000256" key="11">
    <source>
        <dbReference type="ARBA" id="ARBA00023033"/>
    </source>
</evidence>
<dbReference type="EMBL" id="CAJNDS010002634">
    <property type="protein sequence ID" value="CAE7550863.1"/>
    <property type="molecule type" value="Genomic_DNA"/>
</dbReference>
<dbReference type="Pfam" id="PF00016">
    <property type="entry name" value="RuBisCO_large"/>
    <property type="match status" value="9"/>
</dbReference>
<dbReference type="PANTHER" id="PTHR42704">
    <property type="entry name" value="RIBULOSE BISPHOSPHATE CARBOXYLASE"/>
    <property type="match status" value="1"/>
</dbReference>
<comment type="catalytic activity">
    <reaction evidence="14">
        <text>D-ribulose 1,5-bisphosphate + O2 = 2-phosphoglycolate + (2R)-3-phosphoglycerate + 2 H(+)</text>
        <dbReference type="Rhea" id="RHEA:36631"/>
        <dbReference type="ChEBI" id="CHEBI:15378"/>
        <dbReference type="ChEBI" id="CHEBI:15379"/>
        <dbReference type="ChEBI" id="CHEBI:57870"/>
        <dbReference type="ChEBI" id="CHEBI:58033"/>
        <dbReference type="ChEBI" id="CHEBI:58272"/>
    </reaction>
</comment>
<feature type="domain" description="Ribulose bisphosphate carboxylase large subunit C-terminal" evidence="16">
    <location>
        <begin position="4385"/>
        <end position="4693"/>
    </location>
</feature>
<feature type="domain" description="Ribulose bisphosphate carboxylase large subunit C-terminal" evidence="16">
    <location>
        <begin position="2191"/>
        <end position="2499"/>
    </location>
</feature>
<comment type="cofactor">
    <cofactor evidence="1">
        <name>Mg(2+)</name>
        <dbReference type="ChEBI" id="CHEBI:18420"/>
    </cofactor>
</comment>
<evidence type="ECO:0000256" key="13">
    <source>
        <dbReference type="ARBA" id="ARBA00023300"/>
    </source>
</evidence>
<comment type="caution">
    <text evidence="18">The sequence shown here is derived from an EMBL/GenBank/DDBJ whole genome shotgun (WGS) entry which is preliminary data.</text>
</comment>
<dbReference type="CDD" id="cd08211">
    <property type="entry name" value="RuBisCO_large_II"/>
    <property type="match status" value="8"/>
</dbReference>
<comment type="similarity">
    <text evidence="4">Belongs to the RuBisCO large chain family. Type II subfamily.</text>
</comment>
<keyword evidence="7" id="KW-0934">Plastid</keyword>
<protein>
    <recommendedName>
        <fullName evidence="5">ribulose-bisphosphate carboxylase</fullName>
        <ecNumber evidence="5">4.1.1.39</ecNumber>
    </recommendedName>
</protein>
<dbReference type="InterPro" id="IPR000685">
    <property type="entry name" value="RuBisCO_lsu_C"/>
</dbReference>
<evidence type="ECO:0000256" key="8">
    <source>
        <dbReference type="ARBA" id="ARBA00022723"/>
    </source>
</evidence>
<evidence type="ECO:0000256" key="14">
    <source>
        <dbReference type="ARBA" id="ARBA00048059"/>
    </source>
</evidence>
<dbReference type="GO" id="GO:0009536">
    <property type="term" value="C:plastid"/>
    <property type="evidence" value="ECO:0007669"/>
    <property type="project" value="UniProtKB-SubCell"/>
</dbReference>
<evidence type="ECO:0000256" key="1">
    <source>
        <dbReference type="ARBA" id="ARBA00001946"/>
    </source>
</evidence>
<feature type="domain" description="Ribulose bisphosphate carboxylase large subunit ferrodoxin-like N-terminal" evidence="17">
    <location>
        <begin position="1548"/>
        <end position="1662"/>
    </location>
</feature>
<dbReference type="InterPro" id="IPR036376">
    <property type="entry name" value="RuBisCO_lsu_C_sf"/>
</dbReference>
<evidence type="ECO:0000259" key="17">
    <source>
        <dbReference type="Pfam" id="PF02788"/>
    </source>
</evidence>
<comment type="function">
    <text evidence="2">RuBisCO catalyzes two reactions: the carboxylation of D-ribulose 1,5-bisphosphate, the primary event in carbon dioxide fixation, as well as the oxidative fragmentation of the pentose substrate. Both reactions occur simultaneously and in competition at the same active site.</text>
</comment>
<comment type="catalytic activity">
    <reaction evidence="15">
        <text>2 (2R)-3-phosphoglycerate + 2 H(+) = D-ribulose 1,5-bisphosphate + CO2 + H2O</text>
        <dbReference type="Rhea" id="RHEA:23124"/>
        <dbReference type="ChEBI" id="CHEBI:15377"/>
        <dbReference type="ChEBI" id="CHEBI:15378"/>
        <dbReference type="ChEBI" id="CHEBI:16526"/>
        <dbReference type="ChEBI" id="CHEBI:57870"/>
        <dbReference type="ChEBI" id="CHEBI:58272"/>
        <dbReference type="EC" id="4.1.1.39"/>
    </reaction>
</comment>
<dbReference type="SUPFAM" id="SSF54966">
    <property type="entry name" value="RuBisCO, large subunit, small (N-terminal) domain"/>
    <property type="match status" value="8"/>
</dbReference>
<dbReference type="InterPro" id="IPR033966">
    <property type="entry name" value="RuBisCO"/>
</dbReference>
<evidence type="ECO:0000313" key="19">
    <source>
        <dbReference type="Proteomes" id="UP000604046"/>
    </source>
</evidence>
<dbReference type="Gene3D" id="3.30.70.150">
    <property type="entry name" value="RuBisCO large subunit, N-terminal domain"/>
    <property type="match status" value="8"/>
</dbReference>
<evidence type="ECO:0000313" key="18">
    <source>
        <dbReference type="EMBL" id="CAE7550863.1"/>
    </source>
</evidence>
<feature type="domain" description="Ribulose bisphosphate carboxylase large subunit C-terminal" evidence="16">
    <location>
        <begin position="28"/>
        <end position="336"/>
    </location>
</feature>
<keyword evidence="13" id="KW-0120">Carbon dioxide fixation</keyword>
<proteinExistence type="inferred from homology"/>
<dbReference type="PROSITE" id="PS00157">
    <property type="entry name" value="RUBISCO_LARGE"/>
    <property type="match status" value="9"/>
</dbReference>
<feature type="domain" description="Ribulose bisphosphate carboxylase large subunit ferrodoxin-like N-terminal" evidence="17">
    <location>
        <begin position="3750"/>
        <end position="3862"/>
    </location>
</feature>
<feature type="domain" description="Ribulose bisphosphate carboxylase large subunit ferrodoxin-like N-terminal" evidence="17">
    <location>
        <begin position="413"/>
        <end position="521"/>
    </location>
</feature>
<comment type="subcellular location">
    <subcellularLocation>
        <location evidence="3">Plastid</location>
    </subcellularLocation>
</comment>
<feature type="domain" description="Ribulose bisphosphate carboxylase large subunit ferrodoxin-like N-terminal" evidence="17">
    <location>
        <begin position="3235"/>
        <end position="3349"/>
    </location>
</feature>
<keyword evidence="11" id="KW-0503">Monooxygenase</keyword>
<keyword evidence="8" id="KW-0479">Metal-binding</keyword>
<evidence type="ECO:0000256" key="9">
    <source>
        <dbReference type="ARBA" id="ARBA00022842"/>
    </source>
</evidence>
<dbReference type="InterPro" id="IPR017443">
    <property type="entry name" value="RuBisCO_lsu_fd_N"/>
</dbReference>
<feature type="domain" description="Ribulose bisphosphate carboxylase large subunit C-terminal" evidence="16">
    <location>
        <begin position="3359"/>
        <end position="3667"/>
    </location>
</feature>
<dbReference type="InterPro" id="IPR020871">
    <property type="entry name" value="RuBisCO_lsuII"/>
</dbReference>
<accession>A0A812U433</accession>
<evidence type="ECO:0000256" key="5">
    <source>
        <dbReference type="ARBA" id="ARBA00012287"/>
    </source>
</evidence>
<feature type="domain" description="Ribulose bisphosphate carboxylase large subunit ferrodoxin-like N-terminal" evidence="17">
    <location>
        <begin position="2582"/>
        <end position="2690"/>
    </location>
</feature>
<dbReference type="NCBIfam" id="NF010002">
    <property type="entry name" value="PRK13475.1"/>
    <property type="match status" value="9"/>
</dbReference>
<dbReference type="GO" id="GO:0004497">
    <property type="term" value="F:monooxygenase activity"/>
    <property type="evidence" value="ECO:0007669"/>
    <property type="project" value="UniProtKB-KW"/>
</dbReference>
<name>A0A812U433_9DINO</name>
<evidence type="ECO:0000256" key="4">
    <source>
        <dbReference type="ARBA" id="ARBA00005475"/>
    </source>
</evidence>
<sequence length="4728" mass="510844">MGDVEYGKIYDFYLPPEFLRLYDGPAVNVEDMWRILGKGTSNGGLVVGTIIKPKLGLQPKPFGEACYAFWQGGDFIKNDEPQGNQVFCQMNEVIPEVVKAMRACIKETGVGKLFSANITADDPNEMIARGKYCLSQFGPLSENCAFLVDGYVAGGTAVTCARRNFPGQFLHYHRAGHGSVTSPQTQRGYTAFVHTKISRVIGASGIHTGTMSFGKMEGDASDKNIAFMLQDDAADGPYYHQPWEGMKQTTPIISGGMNALRLPAFFENLGHSNVILTAGGGSFGHKDGPKPGAVSCRQGEEAWKAWKSGQYGNISLSDGVIEFAKTHEEIKGAFLTFQKDADQIYPGWKEKLGYTGESSVQAASFDWAKKASAAAFVGASVAPAKKESSVSRKALDQSSRYADLSLDEVSLRNGKHVLVAYIMKPKAGYDYLATAAHFAAESSTGTNVNVCTTDDFTKSVDALVYYIDPDSEEMKIAYPNLLFDRNIIDGRAMMCSFLTLSIGMGDVEYGKIYDFYLPPEFLRLYDGPAVNVEDMWRILGKGTSNGGLVVGTIIKPKLGLQPKPFGEACYAFWQGGDFIKNDEPQGNQVFCQMNEVIPEVVKAMRACIKETGVGKLFSANITADDPNEMIARGKYCLSQFGPLSENCAFLVDGYVAGGTAVTCARRNFPGQFLHYHRAGHGSVTSPQTQRGYTAFVHTKISRVIGASGIHTGTMSFGKMEGDASDKNIAFMLQDDAADGPYYHQPWEGMKQTTPIISGGMNALRLPAFFENLGHSNVILTAGGGSFGHKDGPKPGAVSCRQGEEAWKAWKSGQYGNISLSDGVIEFAKTHEEIKGAFLTFQKDADQIYPGWKEKLGYTGESSVQAASFDWAKKASAAAFVGASVAPAKKESSVSRKALDQSSRYADLSLDEATLIKNGKHVLVAYIMKPKAGYDYLATAAHFAAESSTGTNVNVCTTDDFTKSVDALVYYIDPDSEEMKIAYPNLLFDRNITDGRAMMCSFLTLSIGMGDVEYGKIYDFYLPPEFLRLYDGPAVNVEDMWRILGKGTSNGGLVVGTIIKPKLGLQPKPFGEACYAFWQGGDFIKNDEPQGNQVFCQMNEVIPEVVKAMRACIKETGVGKLFSANITADDPNEMIARGKYCLSQFGPLSENCAFLVDGYVAGGTAVTCARRNFPGQFLHYHRAGHGSVTSPQTQRGYTAFVHTKISRVIGASGIHTGTMSFGKMEGDASDKNIAFMLQDDAADGPYYHQPWEGMKQTTPIISGGMNALRLPAFFENLGHSNVILTAGGGSFGHKDGPKPGAVSCRQGEEAWKAWKSGQYGNISLSDGVIEFAKTHEEIKGAFLTFQKDADQIYPGWKEKLGYTGESSVQAASFDWAKKACFATYSCALIDAPFSKWRLAMAQRPSNLALAGAAAGGLALLGATADAFVAAPREASAPSLRGASLAQAQGTSAGSSSFAAPWCVSLWLGQQIPALAAGGAVAAAAAASGRPGRQTRSSVLPTTVVPVKDWGMTGLLGPALSMKCGPLQDSRVTLKALDQSSRYADLSLDEATLIKNGKHVLVAYIMKPKAGYDYLATAAHFAAESSTGTNVNVCTTDDFTKSVDALVYYIDPDSEEMKIAYPNLLFDRNITDGRAMMCSFLTLSIGMGDVEYGKIYDFYLPPEFLRLYDGPAVNVEDMWRILGKGTSNGGLVVGTIIKPKLGLQPKPFGEACYAFWQGGDFIKNDEPQGNQVFCQMNEVIPEVVKAMRACIKETGVGKLFSANITADDPNEMIARGKYCLSQFGPLSENCAFLVDGYVAGGTAVTCARRNFPGQFLHYHRAGHGSVTSPQTQRGYTAFVHTKISRVIGASGIHTGTMSFGKMEGDASDKNIAFMLQDDAADGPYYHQPWEGMKQTTPIISGGMNALRLPAFFENLGHSNVILTAGGGSFGHKDGPKPGAVSCRQGEEAWKAWKSGQYGNISLSDGVIEFAKTHEEIKGAFLTFQKDADQIYPGWKEKLGYTGESSVQAASFDWAKKASAAAFVGASVAPAKKESSVSRKALDQSSRYADLSLDEATLIKRPSCRNGKHVLVAYIMKPKAGYDYLATAAHFAAESSTGTNVNVCTTDDFTKSVDALVYYIDPDSEEMKIAYPNLLFDRNITDGRAMMCSFLTLSIGNNQGWGLSLGMGDVEYGKIYDFYLPPEFLRLYDGPAVNVEDMWRILGKGTSNGGLVVGTIIKPKLGLQPKPFGEACYAFWQGGDFIKNDEPQGNQVFCQMNEVIPEVVKAMRACIKETGVGKLFSANITADDPNEMIARGKYCLSQFGPLSENCAFLVDGYVAGGTAVTCARRNFPGQFLHYHRAGHGSVTSPQTQRGYTAFVHTKISRVIGASGIHTGTMSFGKMEGDASDKNIAFMLQDDAADGPYYHQPWEGMKQTTPIISGGMNALRLPAFFENLGHSNVILTAGGGSFGHKDGPKPGAVSCRQGEEAWKAWKSGQYGNISLSDGVIEFAKTHEEIKGAFLTFQKDADQIYPGWKEKLGYTGESSVQAASFDWAKKASAAAFVGASVAPAKKESSVSRKALDQSSRYADLSLDEATLIKRPSCRNGKHVLVAYIMKPKAGYDYLATAAHFAAESSTGTNVNVCTTDDFTKSVDALVYYIDPDSEEMKIAYPNLLFDRNITDGRAMMCSFLTLSIGMGDVEYGKIYDFYLPPEFLRLYDGPAVNVEDMWRILGKGTSNGGLVVGTIIKPKLGLQPKPFGEACYAFWQGGDFIKNDEPQGNQVFCQMNEVIPEVVKAMRACIKETGVGKLFSANITADDPNEMIARGKYCLSQFGPLSENCAFLVDGYVAGGTAVTCARRNFPGQFLHYHRAGHGSVTSPQTQRGYTAFVHTKISRVIGASGIHTGTMSFGKMEGDASDKNIAFMLQDDAADGPYYHQPWEGMKQTTPIISGGMNALRLPAFFENLGHSNVILTAGGGSFGHKDGPKPGAVSCRQGEEAWKAWKSGQYGNISLSDGVIEFAKTHEEIKGAFLTFQKDADQIYPGWKEKLGYTGESSVQAASFDWAKKALRLIAVLSSMHLSPDGRRCPSSVFAGVCIPLLDSYIREAKAEFLNLRFAMQTPDNFTNQLFAPASTGFQTRRLAMAQRPSNLALAGAAAGGLALLGSTADAFVAAPREAGAPSLRGTSLAQAQVQGTSTGSSSFAALAAGGAVAAAAVAAGRPGRQTRSSVLPTTVVPVKDSRVARKALDQSSRYADLSLDEATLIKNGKHVLVAYIMKPKAGYDYLATAAHFAAESSTGTNVNVCTTDDFTKSVDALVYYIDPDSEEMKIAYPNLLFDRNITDGRAMMCSFLTLSIGMGDVEYGKIYDFYLPPEFLRLYDGPAVNVEDMWRILGKGTSNGGLVVGTIIKPKLGLQPKPFGEACYAFWQGGDFIKNDEPQGNQVFCQMNEVIPEVVKAMRACIKETGVGKLFSANITADDPNEMIARGKYCLSQFGPLSENCAFLVDGYVAGGTAVTCARRNFPGQFLHYHRAGHGSVTSPQTQRGYTAFVHTKISRVIGASGIHTGTMSFGKMEGDASDKNIAFMLQDDAADGPYYHQPWEGMKQTTPIISGGMNALRLPAFFENLGHSNVILTAGGGSFGHKDGPKPGAVSCRQGEEAWKAWKSGQYGNISLSDGVIEFAKTHEEIKGAFLTFQKDADQIYPGWKEKLGYTGESSVQAASFDWAKKASAAAFVGASVAPAKKESSVSRKALDQSSRYADLSLDEATLIKRPSCRNGKHVLVAYIMKPKAGYDYLATAAHFAAESSTGTNVNVCTTDDFTKSVDALVYYIDPDSEEMKIAYPNLLFDRNITDGRAMMCSFLTLSIGNNQGMGDVEYGKIYDFYLPPEFLRLYDGPAVNVEDMWRILGKGTSNGGLVVGTIIKPKLGLQPKPFGEACYAFWQGGDFIKNDEPQGNQVFCQMNEVIPEVVKAMRACIKETGVGKLFSANITADDPNEMIARGKYCLSQFGPLSENCAFLVDGYVAGGTAVTCARRNFPGQFLHYHRAGHGSVTSPQTQRGYTAFVHTKISRVIGASGIHTGTMSFGKMEGDASDKNIAFMLQDDAADGPYYHQPWEGMKQTTPIISGGMNALRLPAFFENLGHSNVILTAGGGSFGHKDGPKPGAVSCRQGEEAWKAWKSGQYGNISLSDGVIEFAKTHEEIKGAFLTFQKDADQIYPGWKEKLGYTGESSVQAASFDWAKKASAAAFVGASVAPAKKESSVSRKALDQSSRYADLSLDEATLIKRPSCRNGKHVLVAYIMKPKAGYDYLATAAHFAAESSTGTNVNVCTTDDFTKSVDALVYYIDPDSEEMKIAYPNLLFDRNIIDGRAMMCSFLTLSIGNNQGMGDVEYGKIYDFYLPPEFLRLYDGPAVNVEDMWRILGKGTSNGGLVVGTIIKPKLGLQPKPFGEACYAFWQGGDFIKNDEPQGNQVFCQMNEVIPEVVKAMRACIKETGVGKLFSANITADDPNEMIARGKYCLSQFGPLSENCAFLVDGYVAGGTAVTCARRNFPGQFLHYHRAGHGSVTSPQTQRGYTAFVHTKISRVIGASGIHTGTMSFGKMEGDASDKNIAFMLQDDAADGPYYHQPWEGMKQTTPIISGGMNALRLPAFFENLGHSNVILTAGGGSFGHKDGPKPGAVSCRQGEEAWKAWKSGQYGNISLSDGVIEFAKTHEEIKGAFLTFQKDADQIYPGWKEKLGYTGESSVQAASFDWAKKA</sequence>
<keyword evidence="10" id="KW-0560">Oxidoreductase</keyword>
<dbReference type="Pfam" id="PF02788">
    <property type="entry name" value="RuBisCO_large_N"/>
    <property type="match status" value="8"/>
</dbReference>
<feature type="domain" description="Ribulose bisphosphate carboxylase large subunit ferrodoxin-like N-terminal" evidence="17">
    <location>
        <begin position="2063"/>
        <end position="2181"/>
    </location>
</feature>